<evidence type="ECO:0000313" key="3">
    <source>
        <dbReference type="EMBL" id="RSH76867.1"/>
    </source>
</evidence>
<organism evidence="3 4">
    <name type="scientific">Apiotrichum porosum</name>
    <dbReference type="NCBI Taxonomy" id="105984"/>
    <lineage>
        <taxon>Eukaryota</taxon>
        <taxon>Fungi</taxon>
        <taxon>Dikarya</taxon>
        <taxon>Basidiomycota</taxon>
        <taxon>Agaricomycotina</taxon>
        <taxon>Tremellomycetes</taxon>
        <taxon>Trichosporonales</taxon>
        <taxon>Trichosporonaceae</taxon>
        <taxon>Apiotrichum</taxon>
    </lineage>
</organism>
<dbReference type="Gene3D" id="2.80.10.50">
    <property type="match status" value="2"/>
</dbReference>
<protein>
    <recommendedName>
        <fullName evidence="2">Ricin B lectin domain-containing protein</fullName>
    </recommendedName>
</protein>
<dbReference type="CDD" id="cd00161">
    <property type="entry name" value="beta-trefoil_Ricin-like"/>
    <property type="match status" value="1"/>
</dbReference>
<dbReference type="Pfam" id="PF00652">
    <property type="entry name" value="Ricin_B_lectin"/>
    <property type="match status" value="1"/>
</dbReference>
<evidence type="ECO:0000259" key="2">
    <source>
        <dbReference type="SMART" id="SM00458"/>
    </source>
</evidence>
<dbReference type="GeneID" id="39589812"/>
<gene>
    <name evidence="3" type="ORF">EHS24_005269</name>
</gene>
<dbReference type="OrthoDB" id="2586527at2759"/>
<dbReference type="InterPro" id="IPR000772">
    <property type="entry name" value="Ricin_B_lectin"/>
</dbReference>
<keyword evidence="4" id="KW-1185">Reference proteome</keyword>
<reference evidence="3 4" key="1">
    <citation type="submission" date="2018-11" db="EMBL/GenBank/DDBJ databases">
        <title>Genome sequence of Apiotrichum porosum DSM 27194.</title>
        <authorList>
            <person name="Aliyu H."/>
            <person name="Gorte O."/>
            <person name="Ochsenreither K."/>
        </authorList>
    </citation>
    <scope>NUCLEOTIDE SEQUENCE [LARGE SCALE GENOMIC DNA]</scope>
    <source>
        <strain evidence="3 4">DSM 27194</strain>
    </source>
</reference>
<dbReference type="PROSITE" id="PS50231">
    <property type="entry name" value="RICIN_B_LECTIN"/>
    <property type="match status" value="1"/>
</dbReference>
<comment type="caution">
    <text evidence="3">The sequence shown here is derived from an EMBL/GenBank/DDBJ whole genome shotgun (WGS) entry which is preliminary data.</text>
</comment>
<feature type="chain" id="PRO_5019246423" description="Ricin B lectin domain-containing protein" evidence="1">
    <location>
        <begin position="19"/>
        <end position="181"/>
    </location>
</feature>
<proteinExistence type="predicted"/>
<sequence>MFINFAILAAVAATSAMARPTIRENVGASGVQPVQWQITAPDGSLKCLDVKDGALENGTPVQLWDCIDGNTNQIWTKSITSGIGPIELKGTPFCLDAGDNPGDQSQLRIWDCYSGLPQQQFKVQGDTLQVADKNLCVDVPVVSIYEDGTSMQVFTCFANNDQQKWTPKVVGPTYWPARGGD</sequence>
<dbReference type="InterPro" id="IPR035992">
    <property type="entry name" value="Ricin_B-like_lectins"/>
</dbReference>
<keyword evidence="1" id="KW-0732">Signal</keyword>
<dbReference type="STRING" id="105984.A0A427XDQ7"/>
<feature type="domain" description="Ricin B lectin" evidence="2">
    <location>
        <begin position="33"/>
        <end position="168"/>
    </location>
</feature>
<accession>A0A427XDQ7</accession>
<evidence type="ECO:0000313" key="4">
    <source>
        <dbReference type="Proteomes" id="UP000279236"/>
    </source>
</evidence>
<feature type="signal peptide" evidence="1">
    <location>
        <begin position="1"/>
        <end position="18"/>
    </location>
</feature>
<dbReference type="AlphaFoldDB" id="A0A427XDQ7"/>
<evidence type="ECO:0000256" key="1">
    <source>
        <dbReference type="SAM" id="SignalP"/>
    </source>
</evidence>
<dbReference type="RefSeq" id="XP_028472014.1">
    <property type="nucleotide sequence ID" value="XM_028620798.1"/>
</dbReference>
<dbReference type="Proteomes" id="UP000279236">
    <property type="component" value="Unassembled WGS sequence"/>
</dbReference>
<name>A0A427XDQ7_9TREE</name>
<dbReference type="SMART" id="SM00458">
    <property type="entry name" value="RICIN"/>
    <property type="match status" value="1"/>
</dbReference>
<dbReference type="EMBL" id="RSCE01000020">
    <property type="protein sequence ID" value="RSH76867.1"/>
    <property type="molecule type" value="Genomic_DNA"/>
</dbReference>
<dbReference type="SUPFAM" id="SSF50370">
    <property type="entry name" value="Ricin B-like lectins"/>
    <property type="match status" value="1"/>
</dbReference>